<organism evidence="2 3">
    <name type="scientific">Halobacteriovorax marinus (strain ATCC BAA-682 / DSM 15412 / SJ)</name>
    <name type="common">Bacteriovorax marinus</name>
    <dbReference type="NCBI Taxonomy" id="862908"/>
    <lineage>
        <taxon>Bacteria</taxon>
        <taxon>Pseudomonadati</taxon>
        <taxon>Bdellovibrionota</taxon>
        <taxon>Bacteriovoracia</taxon>
        <taxon>Bacteriovoracales</taxon>
        <taxon>Halobacteriovoraceae</taxon>
        <taxon>Halobacteriovorax</taxon>
    </lineage>
</organism>
<accession>E1WYG1</accession>
<dbReference type="STRING" id="862908.BMS_1130"/>
<feature type="chain" id="PRO_5003154192" evidence="1">
    <location>
        <begin position="22"/>
        <end position="447"/>
    </location>
</feature>
<evidence type="ECO:0000313" key="2">
    <source>
        <dbReference type="EMBL" id="CBW26009.1"/>
    </source>
</evidence>
<dbReference type="KEGG" id="bmx:BMS_1130"/>
<dbReference type="HOGENOM" id="CLU_612188_0_0_7"/>
<gene>
    <name evidence="2" type="ordered locus">BMS_1130</name>
</gene>
<reference evidence="3" key="1">
    <citation type="journal article" date="2013" name="ISME J.">
        <title>A small predatory core genome in the divergent marine Bacteriovorax marinus SJ and the terrestrial Bdellovibrio bacteriovorus.</title>
        <authorList>
            <person name="Crossman L.C."/>
            <person name="Chen H."/>
            <person name="Cerdeno-Tarraga A.M."/>
            <person name="Brooks K."/>
            <person name="Quail M.A."/>
            <person name="Pineiro S.A."/>
            <person name="Hobley L."/>
            <person name="Sockett R.E."/>
            <person name="Bentley S.D."/>
            <person name="Parkhill J."/>
            <person name="Williams H.N."/>
            <person name="Stine O.C."/>
        </authorList>
    </citation>
    <scope>NUCLEOTIDE SEQUENCE [LARGE SCALE GENOMIC DNA]</scope>
    <source>
        <strain evidence="3">ATCC BAA-682 / DSM 15412 / SJ</strain>
    </source>
</reference>
<dbReference type="RefSeq" id="WP_014243793.1">
    <property type="nucleotide sequence ID" value="NC_016620.1"/>
</dbReference>
<keyword evidence="3" id="KW-1185">Reference proteome</keyword>
<dbReference type="OrthoDB" id="5287880at2"/>
<proteinExistence type="predicted"/>
<dbReference type="PATRIC" id="fig|862908.3.peg.1076"/>
<keyword evidence="1" id="KW-0732">Signal</keyword>
<dbReference type="AlphaFoldDB" id="E1WYG1"/>
<evidence type="ECO:0000313" key="3">
    <source>
        <dbReference type="Proteomes" id="UP000008963"/>
    </source>
</evidence>
<dbReference type="EMBL" id="FQ312005">
    <property type="protein sequence ID" value="CBW26009.1"/>
    <property type="molecule type" value="Genomic_DNA"/>
</dbReference>
<evidence type="ECO:0000256" key="1">
    <source>
        <dbReference type="SAM" id="SignalP"/>
    </source>
</evidence>
<name>E1WYG1_HALMS</name>
<dbReference type="eggNOG" id="ENOG502ZPK7">
    <property type="taxonomic scope" value="Bacteria"/>
</dbReference>
<dbReference type="Proteomes" id="UP000008963">
    <property type="component" value="Chromosome"/>
</dbReference>
<sequence length="447" mass="51183">MNYRKISLLALYIFSSLSIFADIEGEFSYEKFVRLNSPQKKTEAVDWIGFSSAYKQKSRDTEVFAEANLKYYFNGPQSLNYSLPEFYYTSETDDSTWTFGRKTLNWSLNEKYWLLGNLNGRQGFTLLSSKQEGLTGLHYTKQMTSTMELGIFFSYFHIPVLNPGMKIENGKFSSNSEWIRRPPERTQILGTTVPIEYRMNEPSIGDVVLKKSLGINASYKWKSGAISSYAIYKPENSLRSNAEASLATDGSKVIAIANPIVNHHLMYGVQGKQYFGDVLGVVSFDVTDPNAKLGDDFEVLNPLQLEDNDRIFESEYFTIKPNYDKESYLSASASVERERYILSLNYILLMSDNSRGSDDFFSETVKWKNTIGAMGRVMWTEGLFTLIDYRYDFERKDQIVRIEGDYVIANALSLRVGAELIKSPDNTSYWSAYRANDIVYASINYLF</sequence>
<feature type="signal peptide" evidence="1">
    <location>
        <begin position="1"/>
        <end position="21"/>
    </location>
</feature>
<protein>
    <submittedName>
        <fullName evidence="2">Exported protein</fullName>
    </submittedName>
</protein>